<dbReference type="GO" id="GO:0005886">
    <property type="term" value="C:plasma membrane"/>
    <property type="evidence" value="ECO:0007669"/>
    <property type="project" value="TreeGrafter"/>
</dbReference>
<keyword evidence="3" id="KW-1185">Reference proteome</keyword>
<evidence type="ECO:0000313" key="2">
    <source>
        <dbReference type="EMBL" id="AKJ32186.1"/>
    </source>
</evidence>
<feature type="transmembrane region" description="Helical" evidence="1">
    <location>
        <begin position="327"/>
        <end position="345"/>
    </location>
</feature>
<proteinExistence type="predicted"/>
<dbReference type="STRING" id="413882.AAW51_5495"/>
<evidence type="ECO:0000313" key="3">
    <source>
        <dbReference type="Proteomes" id="UP000035352"/>
    </source>
</evidence>
<dbReference type="EMBL" id="CP011371">
    <property type="protein sequence ID" value="AKJ32186.1"/>
    <property type="molecule type" value="Genomic_DNA"/>
</dbReference>
<reference evidence="2 3" key="1">
    <citation type="submission" date="2015-05" db="EMBL/GenBank/DDBJ databases">
        <authorList>
            <person name="Tang B."/>
            <person name="Yu Y."/>
        </authorList>
    </citation>
    <scope>NUCLEOTIDE SEQUENCE [LARGE SCALE GENOMIC DNA]</scope>
    <source>
        <strain evidence="2 3">DSM 7029</strain>
    </source>
</reference>
<dbReference type="NCBIfam" id="NF008712">
    <property type="entry name" value="PRK11715.1-1"/>
    <property type="match status" value="1"/>
</dbReference>
<name>A0A0G3BXR4_9BURK</name>
<keyword evidence="1" id="KW-1133">Transmembrane helix</keyword>
<dbReference type="Pfam" id="PF06123">
    <property type="entry name" value="CreD"/>
    <property type="match status" value="1"/>
</dbReference>
<protein>
    <submittedName>
        <fullName evidence="2">Membrane protein</fullName>
    </submittedName>
</protein>
<dbReference type="RefSeq" id="WP_047198389.1">
    <property type="nucleotide sequence ID" value="NZ_CP011371.1"/>
</dbReference>
<dbReference type="Proteomes" id="UP000035352">
    <property type="component" value="Chromosome"/>
</dbReference>
<dbReference type="KEGG" id="pbh:AAW51_5495"/>
<dbReference type="OrthoDB" id="9791851at2"/>
<accession>A0A0G3BXR4</accession>
<keyword evidence="1" id="KW-0472">Membrane</keyword>
<organism evidence="2 3">
    <name type="scientific">Caldimonas brevitalea</name>
    <dbReference type="NCBI Taxonomy" id="413882"/>
    <lineage>
        <taxon>Bacteria</taxon>
        <taxon>Pseudomonadati</taxon>
        <taxon>Pseudomonadota</taxon>
        <taxon>Betaproteobacteria</taxon>
        <taxon>Burkholderiales</taxon>
        <taxon>Sphaerotilaceae</taxon>
        <taxon>Caldimonas</taxon>
    </lineage>
</organism>
<gene>
    <name evidence="2" type="primary">creD</name>
    <name evidence="2" type="ORF">AAW51_5495</name>
</gene>
<feature type="transmembrane region" description="Helical" evidence="1">
    <location>
        <begin position="352"/>
        <end position="370"/>
    </location>
</feature>
<dbReference type="PANTHER" id="PTHR30092:SF0">
    <property type="entry name" value="INNER MEMBRANE PROTEIN CRED"/>
    <property type="match status" value="1"/>
</dbReference>
<feature type="transmembrane region" description="Helical" evidence="1">
    <location>
        <begin position="431"/>
        <end position="450"/>
    </location>
</feature>
<dbReference type="PIRSF" id="PIRSF004548">
    <property type="entry name" value="CreD"/>
    <property type="match status" value="1"/>
</dbReference>
<feature type="transmembrane region" description="Helical" evidence="1">
    <location>
        <begin position="404"/>
        <end position="425"/>
    </location>
</feature>
<keyword evidence="1" id="KW-0812">Transmembrane</keyword>
<dbReference type="InterPro" id="IPR010364">
    <property type="entry name" value="Uncharacterised_IM_CreD"/>
</dbReference>
<sequence>MKNGFVTKSLFILAIALALMIALWRVEDIVDERHLRQQEAQQNVENSQAGAQAWVGPVLHSSCTEEWQAVPAEGQDKAPQLQRREFMLTAVPTQLDVEASVAIEPRQRGLFKVNTYVTKARLQARWPHLGALLPKAKRTDSHVECSAPKLMVSLGDARGIRVAQVQVQGGALAVLSGTGHPAHRRGFHSVLPEALRNDRDAVQAEVQLELLGTGSLALAPVAETTQVHLTSNWPHPSFGGRFLPASREVKHDGFEASWRVSSLATSAAADFARGATLCSLRGEADLSSQEVSGGTAAPQPASCIETFGVSFIDPVNPYVLSDRATKYGMLFVGLTFVAVGIVEVLRRRRVHPVQYLLVGSALVIFFLLLVSLSEHLAFGLAYGLASFGCITLLTYYARHMLGSWGAGLAFGVGACALYGALYTLLQMEQTALVMGSLLLFVVLALVMVATRKLDWYALPSTLGTLQADDDTGRR</sequence>
<dbReference type="PATRIC" id="fig|413882.6.peg.5745"/>
<dbReference type="AlphaFoldDB" id="A0A0G3BXR4"/>
<feature type="transmembrane region" description="Helical" evidence="1">
    <location>
        <begin position="376"/>
        <end position="397"/>
    </location>
</feature>
<dbReference type="PANTHER" id="PTHR30092">
    <property type="entry name" value="INNER MEMBRANE PROTEIN CRED"/>
    <property type="match status" value="1"/>
</dbReference>
<evidence type="ECO:0000256" key="1">
    <source>
        <dbReference type="SAM" id="Phobius"/>
    </source>
</evidence>